<organism evidence="3 4">
    <name type="scientific">Flaviflexus ciconiae</name>
    <dbReference type="NCBI Taxonomy" id="2496867"/>
    <lineage>
        <taxon>Bacteria</taxon>
        <taxon>Bacillati</taxon>
        <taxon>Actinomycetota</taxon>
        <taxon>Actinomycetes</taxon>
        <taxon>Actinomycetales</taxon>
        <taxon>Actinomycetaceae</taxon>
        <taxon>Flaviflexus</taxon>
    </lineage>
</organism>
<feature type="domain" description="Capsular polysaccharide assembling protein CapF C-terminal" evidence="2">
    <location>
        <begin position="260"/>
        <end position="371"/>
    </location>
</feature>
<dbReference type="RefSeq" id="WP_126703581.1">
    <property type="nucleotide sequence ID" value="NZ_CP034593.1"/>
</dbReference>
<dbReference type="EMBL" id="CP034593">
    <property type="protein sequence ID" value="AZQ76775.1"/>
    <property type="molecule type" value="Genomic_DNA"/>
</dbReference>
<dbReference type="SUPFAM" id="SSF51735">
    <property type="entry name" value="NAD(P)-binding Rossmann-fold domains"/>
    <property type="match status" value="1"/>
</dbReference>
<proteinExistence type="predicted"/>
<dbReference type="InterPro" id="IPR029303">
    <property type="entry name" value="CapF_C"/>
</dbReference>
<dbReference type="Pfam" id="PF01370">
    <property type="entry name" value="Epimerase"/>
    <property type="match status" value="1"/>
</dbReference>
<accession>A0A3Q9G6G9</accession>
<dbReference type="Pfam" id="PF14667">
    <property type="entry name" value="Polysacc_synt_C"/>
    <property type="match status" value="1"/>
</dbReference>
<dbReference type="Gene3D" id="2.60.120.10">
    <property type="entry name" value="Jelly Rolls"/>
    <property type="match status" value="1"/>
</dbReference>
<evidence type="ECO:0000313" key="3">
    <source>
        <dbReference type="EMBL" id="AZQ76775.1"/>
    </source>
</evidence>
<dbReference type="Proteomes" id="UP000280344">
    <property type="component" value="Chromosome"/>
</dbReference>
<dbReference type="AlphaFoldDB" id="A0A3Q9G6G9"/>
<sequence>MTEINKLQTTGGHEVALTGARGFLGWHAKVALRESNTFAREIPVGTNFDLKSATNAVTGVSRLIHIAGVNRATDNEVQDGNVLFAKQIAEALRNSESPPSVIAYANSSQAGNGTVYGEAKAKAGDILASVASELDLKYVDLRLPNLFGEHGRPFYNAVTATFSHLLARGEAPTVEHDKQLTLLHAQNAADLLTGAASEESQSALEIKETVSGLLSRLTGFADIYQTGEIPDITNRFDRDLFNTYRSFTFDSLTPISLARHADNRGAFFEIIRSHGGSGQSSFSTTVPGITRGDHFHRRKVERFTVLAGQATIAMRRLFTEEVHTFEVTGDTPMAIDMPTMWAHKITNTGDDLLYTSFWTNDIFDPVNPDTIAERV</sequence>
<dbReference type="OrthoDB" id="9801785at2"/>
<keyword evidence="4" id="KW-1185">Reference proteome</keyword>
<gene>
    <name evidence="3" type="ORF">EJ997_04865</name>
</gene>
<reference evidence="3 4" key="1">
    <citation type="submission" date="2018-12" db="EMBL/GenBank/DDBJ databases">
        <title>Complete genome sequence of Flaviflexus sp. H23T48.</title>
        <authorList>
            <person name="Bae J.-W."/>
            <person name="Lee J.-Y."/>
        </authorList>
    </citation>
    <scope>NUCLEOTIDE SEQUENCE [LARGE SCALE GENOMIC DNA]</scope>
    <source>
        <strain evidence="3 4">H23T48</strain>
    </source>
</reference>
<dbReference type="InterPro" id="IPR011051">
    <property type="entry name" value="RmlC_Cupin_sf"/>
</dbReference>
<evidence type="ECO:0000313" key="4">
    <source>
        <dbReference type="Proteomes" id="UP000280344"/>
    </source>
</evidence>
<dbReference type="Gene3D" id="3.40.50.720">
    <property type="entry name" value="NAD(P)-binding Rossmann-like Domain"/>
    <property type="match status" value="1"/>
</dbReference>
<dbReference type="InterPro" id="IPR036291">
    <property type="entry name" value="NAD(P)-bd_dom_sf"/>
</dbReference>
<feature type="domain" description="NAD-dependent epimerase/dehydratase" evidence="1">
    <location>
        <begin position="106"/>
        <end position="197"/>
    </location>
</feature>
<dbReference type="SUPFAM" id="SSF51182">
    <property type="entry name" value="RmlC-like cupins"/>
    <property type="match status" value="1"/>
</dbReference>
<dbReference type="KEGG" id="flh:EJ997_04865"/>
<evidence type="ECO:0000259" key="2">
    <source>
        <dbReference type="Pfam" id="PF14667"/>
    </source>
</evidence>
<name>A0A3Q9G6G9_9ACTO</name>
<evidence type="ECO:0000259" key="1">
    <source>
        <dbReference type="Pfam" id="PF01370"/>
    </source>
</evidence>
<dbReference type="InterPro" id="IPR001509">
    <property type="entry name" value="Epimerase_deHydtase"/>
</dbReference>
<protein>
    <submittedName>
        <fullName evidence="3">SDR family oxidoreductase</fullName>
    </submittedName>
</protein>
<dbReference type="InterPro" id="IPR014710">
    <property type="entry name" value="RmlC-like_jellyroll"/>
</dbReference>